<evidence type="ECO:0000256" key="6">
    <source>
        <dbReference type="ARBA" id="ARBA00023136"/>
    </source>
</evidence>
<evidence type="ECO:0000256" key="1">
    <source>
        <dbReference type="ARBA" id="ARBA00004477"/>
    </source>
</evidence>
<evidence type="ECO:0000256" key="3">
    <source>
        <dbReference type="ARBA" id="ARBA00022692"/>
    </source>
</evidence>
<dbReference type="GO" id="GO:0006624">
    <property type="term" value="P:vacuolar protein processing"/>
    <property type="evidence" value="ECO:0007669"/>
    <property type="project" value="TreeGrafter"/>
</dbReference>
<comment type="subcellular location">
    <subcellularLocation>
        <location evidence="1">Endoplasmic reticulum membrane</location>
        <topology evidence="1">Multi-pass membrane protein</topology>
    </subcellularLocation>
</comment>
<feature type="region of interest" description="Disordered" evidence="7">
    <location>
        <begin position="144"/>
        <end position="179"/>
    </location>
</feature>
<name>A0A9W8CTM5_9FUNG</name>
<dbReference type="AlphaFoldDB" id="A0A9W8CTM5"/>
<dbReference type="Proteomes" id="UP001149813">
    <property type="component" value="Unassembled WGS sequence"/>
</dbReference>
<feature type="compositionally biased region" description="Basic residues" evidence="7">
    <location>
        <begin position="160"/>
        <end position="179"/>
    </location>
</feature>
<comment type="similarity">
    <text evidence="2">Belongs to the TMEM208 family.</text>
</comment>
<evidence type="ECO:0000313" key="10">
    <source>
        <dbReference type="Proteomes" id="UP001149813"/>
    </source>
</evidence>
<evidence type="ECO:0000256" key="7">
    <source>
        <dbReference type="SAM" id="MobiDB-lite"/>
    </source>
</evidence>
<accession>A0A9W8CTM5</accession>
<evidence type="ECO:0000313" key="9">
    <source>
        <dbReference type="EMBL" id="KAJ1722982.1"/>
    </source>
</evidence>
<evidence type="ECO:0000256" key="8">
    <source>
        <dbReference type="SAM" id="Phobius"/>
    </source>
</evidence>
<comment type="caution">
    <text evidence="9">The sequence shown here is derived from an EMBL/GenBank/DDBJ whole genome shotgun (WGS) entry which is preliminary data.</text>
</comment>
<feature type="transmembrane region" description="Helical" evidence="8">
    <location>
        <begin position="98"/>
        <end position="116"/>
    </location>
</feature>
<dbReference type="Pfam" id="PF05620">
    <property type="entry name" value="TMEM208_SND2"/>
    <property type="match status" value="1"/>
</dbReference>
<dbReference type="GO" id="GO:0005789">
    <property type="term" value="C:endoplasmic reticulum membrane"/>
    <property type="evidence" value="ECO:0007669"/>
    <property type="project" value="UniProtKB-SubCell"/>
</dbReference>
<reference evidence="9" key="1">
    <citation type="submission" date="2022-07" db="EMBL/GenBank/DDBJ databases">
        <title>Phylogenomic reconstructions and comparative analyses of Kickxellomycotina fungi.</title>
        <authorList>
            <person name="Reynolds N.K."/>
            <person name="Stajich J.E."/>
            <person name="Barry K."/>
            <person name="Grigoriev I.V."/>
            <person name="Crous P."/>
            <person name="Smith M.E."/>
        </authorList>
    </citation>
    <scope>NUCLEOTIDE SEQUENCE</scope>
    <source>
        <strain evidence="9">NBRC 32514</strain>
    </source>
</reference>
<keyword evidence="6 8" id="KW-0472">Membrane</keyword>
<dbReference type="EMBL" id="JANBOJ010000086">
    <property type="protein sequence ID" value="KAJ1722982.1"/>
    <property type="molecule type" value="Genomic_DNA"/>
</dbReference>
<feature type="transmembrane region" description="Helical" evidence="8">
    <location>
        <begin position="122"/>
        <end position="141"/>
    </location>
</feature>
<organism evidence="9 10">
    <name type="scientific">Coemansia erecta</name>
    <dbReference type="NCBI Taxonomy" id="147472"/>
    <lineage>
        <taxon>Eukaryota</taxon>
        <taxon>Fungi</taxon>
        <taxon>Fungi incertae sedis</taxon>
        <taxon>Zoopagomycota</taxon>
        <taxon>Kickxellomycotina</taxon>
        <taxon>Kickxellomycetes</taxon>
        <taxon>Kickxellales</taxon>
        <taxon>Kickxellaceae</taxon>
        <taxon>Coemansia</taxon>
    </lineage>
</organism>
<evidence type="ECO:0008006" key="11">
    <source>
        <dbReference type="Google" id="ProtNLM"/>
    </source>
</evidence>
<evidence type="ECO:0000256" key="5">
    <source>
        <dbReference type="ARBA" id="ARBA00022989"/>
    </source>
</evidence>
<keyword evidence="3 8" id="KW-0812">Transmembrane</keyword>
<dbReference type="OrthoDB" id="276296at2759"/>
<evidence type="ECO:0000256" key="4">
    <source>
        <dbReference type="ARBA" id="ARBA00022824"/>
    </source>
</evidence>
<keyword evidence="4" id="KW-0256">Endoplasmic reticulum</keyword>
<protein>
    <recommendedName>
        <fullName evidence="11">DUF788-domain-containing protein</fullName>
    </recommendedName>
</protein>
<evidence type="ECO:0000256" key="2">
    <source>
        <dbReference type="ARBA" id="ARBA00009950"/>
    </source>
</evidence>
<keyword evidence="5 8" id="KW-1133">Transmembrane helix</keyword>
<dbReference type="InterPro" id="IPR008506">
    <property type="entry name" value="SND2/TMEM208"/>
</dbReference>
<dbReference type="PANTHER" id="PTHR13505">
    <property type="entry name" value="TRANSMEMBRANE PROTEIN 208"/>
    <property type="match status" value="1"/>
</dbReference>
<proteinExistence type="inferred from homology"/>
<gene>
    <name evidence="9" type="ORF">LPJ53_002648</name>
</gene>
<sequence>MANQSAKRIAQENAARLALMKKLFLGVNGFYLAVRLLFQYSSLTWGTILLYLLTFSLELALYRSLHTTSRPRYDSSGILVDAGTDLSQPGLVSYMFDYIYISWFVHLLSLVTRWAWWLYLAIPVYLAVAFGPYVMQFLGIGQGTGKQEEQSMTEEDAAKEKKRREKKERKQQRVKYARH</sequence>
<dbReference type="GO" id="GO:0005773">
    <property type="term" value="C:vacuole"/>
    <property type="evidence" value="ECO:0007669"/>
    <property type="project" value="GOC"/>
</dbReference>
<keyword evidence="10" id="KW-1185">Reference proteome</keyword>
<dbReference type="PANTHER" id="PTHR13505:SF7">
    <property type="entry name" value="TRANSMEMBRANE PROTEIN 208"/>
    <property type="match status" value="1"/>
</dbReference>